<evidence type="ECO:0000313" key="13">
    <source>
        <dbReference type="Proteomes" id="UP001454036"/>
    </source>
</evidence>
<dbReference type="GO" id="GO:0016874">
    <property type="term" value="F:ligase activity"/>
    <property type="evidence" value="ECO:0007669"/>
    <property type="project" value="UniProtKB-KW"/>
</dbReference>
<dbReference type="Proteomes" id="UP001454036">
    <property type="component" value="Unassembled WGS sequence"/>
</dbReference>
<reference evidence="12 13" key="1">
    <citation type="submission" date="2024-01" db="EMBL/GenBank/DDBJ databases">
        <title>The complete chloroplast genome sequence of Lithospermum erythrorhizon: insights into the phylogenetic relationship among Boraginaceae species and the maternal lineages of purple gromwells.</title>
        <authorList>
            <person name="Okada T."/>
            <person name="Watanabe K."/>
        </authorList>
    </citation>
    <scope>NUCLEOTIDE SEQUENCE [LARGE SCALE GENOMIC DNA]</scope>
</reference>
<dbReference type="InterPro" id="IPR052088">
    <property type="entry name" value="E3_ubiquitin-ligase_SINA"/>
</dbReference>
<dbReference type="PROSITE" id="PS51081">
    <property type="entry name" value="ZF_SIAH"/>
    <property type="match status" value="1"/>
</dbReference>
<name>A0AAV3NQ76_LITER</name>
<gene>
    <name evidence="12" type="ORF">LIER_01612</name>
</gene>
<organism evidence="12 13">
    <name type="scientific">Lithospermum erythrorhizon</name>
    <name type="common">Purple gromwell</name>
    <name type="synonym">Lithospermum officinale var. erythrorhizon</name>
    <dbReference type="NCBI Taxonomy" id="34254"/>
    <lineage>
        <taxon>Eukaryota</taxon>
        <taxon>Viridiplantae</taxon>
        <taxon>Streptophyta</taxon>
        <taxon>Embryophyta</taxon>
        <taxon>Tracheophyta</taxon>
        <taxon>Spermatophyta</taxon>
        <taxon>Magnoliopsida</taxon>
        <taxon>eudicotyledons</taxon>
        <taxon>Gunneridae</taxon>
        <taxon>Pentapetalae</taxon>
        <taxon>asterids</taxon>
        <taxon>lamiids</taxon>
        <taxon>Boraginales</taxon>
        <taxon>Boraginaceae</taxon>
        <taxon>Boraginoideae</taxon>
        <taxon>Lithospermeae</taxon>
        <taxon>Lithospermum</taxon>
    </lineage>
</organism>
<evidence type="ECO:0000256" key="5">
    <source>
        <dbReference type="ARBA" id="ARBA00022679"/>
    </source>
</evidence>
<evidence type="ECO:0000256" key="10">
    <source>
        <dbReference type="PROSITE-ProRule" id="PRU00455"/>
    </source>
</evidence>
<keyword evidence="6" id="KW-0479">Metal-binding</keyword>
<dbReference type="Gene3D" id="3.30.40.10">
    <property type="entry name" value="Zinc/RING finger domain, C3HC4 (zinc finger)"/>
    <property type="match status" value="1"/>
</dbReference>
<dbReference type="InterPro" id="IPR013010">
    <property type="entry name" value="Znf_SIAH"/>
</dbReference>
<keyword evidence="9" id="KW-0862">Zinc</keyword>
<dbReference type="Gene3D" id="2.60.210.10">
    <property type="entry name" value="Apoptosis, Tumor Necrosis Factor Receptor Associated Protein 2, Chain A"/>
    <property type="match status" value="1"/>
</dbReference>
<dbReference type="Pfam" id="PF21362">
    <property type="entry name" value="Sina_RING"/>
    <property type="match status" value="1"/>
</dbReference>
<protein>
    <recommendedName>
        <fullName evidence="4">RING-type E3 ubiquitin transferase</fullName>
        <ecNumber evidence="4">2.3.2.27</ecNumber>
    </recommendedName>
</protein>
<comment type="caution">
    <text evidence="12">The sequence shown here is derived from an EMBL/GenBank/DDBJ whole genome shotgun (WGS) entry which is preliminary data.</text>
</comment>
<proteinExistence type="inferred from homology"/>
<evidence type="ECO:0000256" key="7">
    <source>
        <dbReference type="ARBA" id="ARBA00022771"/>
    </source>
</evidence>
<dbReference type="FunFam" id="3.30.40.10:FF:000041">
    <property type="entry name" value="E3 ubiquitin-protein ligase SINAT3"/>
    <property type="match status" value="1"/>
</dbReference>
<dbReference type="PANTHER" id="PTHR10315:SF117">
    <property type="entry name" value="RING-TYPE E3 UBIQUITIN TRANSFERASE"/>
    <property type="match status" value="1"/>
</dbReference>
<evidence type="ECO:0000313" key="12">
    <source>
        <dbReference type="EMBL" id="GAA0140225.1"/>
    </source>
</evidence>
<evidence type="ECO:0000256" key="1">
    <source>
        <dbReference type="ARBA" id="ARBA00000900"/>
    </source>
</evidence>
<dbReference type="SUPFAM" id="SSF49599">
    <property type="entry name" value="TRAF domain-like"/>
    <property type="match status" value="1"/>
</dbReference>
<keyword evidence="13" id="KW-1185">Reference proteome</keyword>
<evidence type="ECO:0000256" key="4">
    <source>
        <dbReference type="ARBA" id="ARBA00012483"/>
    </source>
</evidence>
<comment type="pathway">
    <text evidence="2">Protein modification; protein ubiquitination.</text>
</comment>
<dbReference type="EMBL" id="BAABME010000158">
    <property type="protein sequence ID" value="GAA0140225.1"/>
    <property type="molecule type" value="Genomic_DNA"/>
</dbReference>
<dbReference type="Pfam" id="PF03145">
    <property type="entry name" value="Sina_TRAF"/>
    <property type="match status" value="1"/>
</dbReference>
<dbReference type="GO" id="GO:0061630">
    <property type="term" value="F:ubiquitin protein ligase activity"/>
    <property type="evidence" value="ECO:0007669"/>
    <property type="project" value="UniProtKB-EC"/>
</dbReference>
<dbReference type="FunFam" id="2.60.210.10:FF:000004">
    <property type="entry name" value="E3 ubiquitin-protein ligase SINAT5-like"/>
    <property type="match status" value="1"/>
</dbReference>
<accession>A0AAV3NQ76</accession>
<comment type="similarity">
    <text evidence="3">Belongs to the SINA (Seven in absentia) family.</text>
</comment>
<keyword evidence="7 10" id="KW-0863">Zinc-finger</keyword>
<dbReference type="GO" id="GO:0005737">
    <property type="term" value="C:cytoplasm"/>
    <property type="evidence" value="ECO:0007669"/>
    <property type="project" value="InterPro"/>
</dbReference>
<dbReference type="CDD" id="cd16571">
    <property type="entry name" value="RING-HC_SIAHs"/>
    <property type="match status" value="1"/>
</dbReference>
<keyword evidence="12" id="KW-0436">Ligase</keyword>
<evidence type="ECO:0000256" key="2">
    <source>
        <dbReference type="ARBA" id="ARBA00004906"/>
    </source>
</evidence>
<evidence type="ECO:0000256" key="9">
    <source>
        <dbReference type="ARBA" id="ARBA00022833"/>
    </source>
</evidence>
<feature type="domain" description="SIAH-type" evidence="11">
    <location>
        <begin position="103"/>
        <end position="163"/>
    </location>
</feature>
<dbReference type="Pfam" id="PF21361">
    <property type="entry name" value="Sina_ZnF"/>
    <property type="match status" value="1"/>
</dbReference>
<sequence length="310" mass="35733">MAHESHSNFMEYDTRKIKSEKGIIPFKGIKRFNEKYVMYSSNHLQTLLQCPVCTTSMRPPIHQCVNGHTICTNCNAGVQKRCPRCQSELGDIRCLVLEKMAESMQLPCKYQSIGCPDIFSYYNKPKHEQHCHFRPYSCPFPGSKCSVSGDIATLVDHLKDDHQVDLHDGCTFNHRYVKSDHNEVDNATWMITVFNCFGKQFCLHFEAFQLGASLVYMAFLRFMGEDTEARKFRYSLEVGGFGRKLVWEGIPRSIRESHTKIRDSLDGLIISRKLAIFFSGGDEQELKLRVRGKIWKNRKAIISHSESFPQ</sequence>
<evidence type="ECO:0000256" key="6">
    <source>
        <dbReference type="ARBA" id="ARBA00022723"/>
    </source>
</evidence>
<dbReference type="PANTHER" id="PTHR10315">
    <property type="entry name" value="E3 UBIQUITIN PROTEIN LIGASE SIAH"/>
    <property type="match status" value="1"/>
</dbReference>
<dbReference type="GO" id="GO:0006511">
    <property type="term" value="P:ubiquitin-dependent protein catabolic process"/>
    <property type="evidence" value="ECO:0007669"/>
    <property type="project" value="InterPro"/>
</dbReference>
<dbReference type="InterPro" id="IPR008974">
    <property type="entry name" value="TRAF-like"/>
</dbReference>
<evidence type="ECO:0000256" key="8">
    <source>
        <dbReference type="ARBA" id="ARBA00022786"/>
    </source>
</evidence>
<evidence type="ECO:0000256" key="3">
    <source>
        <dbReference type="ARBA" id="ARBA00009119"/>
    </source>
</evidence>
<keyword evidence="5" id="KW-0808">Transferase</keyword>
<dbReference type="EC" id="2.3.2.27" evidence="4"/>
<dbReference type="AlphaFoldDB" id="A0AAV3NQ76"/>
<dbReference type="InterPro" id="IPR049548">
    <property type="entry name" value="Sina-like_RING"/>
</dbReference>
<dbReference type="InterPro" id="IPR013083">
    <property type="entry name" value="Znf_RING/FYVE/PHD"/>
</dbReference>
<evidence type="ECO:0000259" key="11">
    <source>
        <dbReference type="PROSITE" id="PS51081"/>
    </source>
</evidence>
<comment type="catalytic activity">
    <reaction evidence="1">
        <text>S-ubiquitinyl-[E2 ubiquitin-conjugating enzyme]-L-cysteine + [acceptor protein]-L-lysine = [E2 ubiquitin-conjugating enzyme]-L-cysteine + N(6)-ubiquitinyl-[acceptor protein]-L-lysine.</text>
        <dbReference type="EC" id="2.3.2.27"/>
    </reaction>
</comment>
<dbReference type="GO" id="GO:0008270">
    <property type="term" value="F:zinc ion binding"/>
    <property type="evidence" value="ECO:0007669"/>
    <property type="project" value="UniProtKB-KW"/>
</dbReference>
<dbReference type="Gene3D" id="3.30.160.60">
    <property type="entry name" value="Classic Zinc Finger"/>
    <property type="match status" value="1"/>
</dbReference>
<keyword evidence="8" id="KW-0833">Ubl conjugation pathway</keyword>
<dbReference type="InterPro" id="IPR018121">
    <property type="entry name" value="7-in-absentia-prot_TRAF-dom"/>
</dbReference>